<evidence type="ECO:0000313" key="4">
    <source>
        <dbReference type="Proteomes" id="UP000447873"/>
    </source>
</evidence>
<gene>
    <name evidence="2" type="ORF">BLS_006282</name>
    <name evidence="3" type="ORF">EG328_004815</name>
</gene>
<name>A0A8H3UP84_VENIN</name>
<organism evidence="3 4">
    <name type="scientific">Venturia inaequalis</name>
    <name type="common">Apple scab fungus</name>
    <dbReference type="NCBI Taxonomy" id="5025"/>
    <lineage>
        <taxon>Eukaryota</taxon>
        <taxon>Fungi</taxon>
        <taxon>Dikarya</taxon>
        <taxon>Ascomycota</taxon>
        <taxon>Pezizomycotina</taxon>
        <taxon>Dothideomycetes</taxon>
        <taxon>Pleosporomycetidae</taxon>
        <taxon>Venturiales</taxon>
        <taxon>Venturiaceae</taxon>
        <taxon>Venturia</taxon>
    </lineage>
</organism>
<keyword evidence="1" id="KW-0732">Signal</keyword>
<evidence type="ECO:0000313" key="3">
    <source>
        <dbReference type="EMBL" id="KAE9972768.1"/>
    </source>
</evidence>
<feature type="chain" id="PRO_5044690641" evidence="1">
    <location>
        <begin position="20"/>
        <end position="117"/>
    </location>
</feature>
<accession>A0A8H3UP84</accession>
<protein>
    <submittedName>
        <fullName evidence="3">Uncharacterized protein</fullName>
    </submittedName>
</protein>
<evidence type="ECO:0000256" key="1">
    <source>
        <dbReference type="SAM" id="SignalP"/>
    </source>
</evidence>
<dbReference type="Proteomes" id="UP000433883">
    <property type="component" value="Unassembled WGS sequence"/>
</dbReference>
<evidence type="ECO:0000313" key="2">
    <source>
        <dbReference type="EMBL" id="KAE9967555.1"/>
    </source>
</evidence>
<dbReference type="EMBL" id="WNWS01000260">
    <property type="protein sequence ID" value="KAE9972768.1"/>
    <property type="molecule type" value="Genomic_DNA"/>
</dbReference>
<reference evidence="3 4" key="1">
    <citation type="submission" date="2018-12" db="EMBL/GenBank/DDBJ databases">
        <title>Venturia inaequalis Genome Resource.</title>
        <authorList>
            <person name="Lichtner F.J."/>
        </authorList>
    </citation>
    <scope>NUCLEOTIDE SEQUENCE [LARGE SCALE GENOMIC DNA]</scope>
    <source>
        <strain evidence="3 4">120213</strain>
        <strain evidence="2">Bline_iso_100314</strain>
    </source>
</reference>
<feature type="signal peptide" evidence="1">
    <location>
        <begin position="1"/>
        <end position="19"/>
    </location>
</feature>
<dbReference type="AlphaFoldDB" id="A0A8H3UP84"/>
<comment type="caution">
    <text evidence="3">The sequence shown here is derived from an EMBL/GenBank/DDBJ whole genome shotgun (WGS) entry which is preliminary data.</text>
</comment>
<proteinExistence type="predicted"/>
<dbReference type="EMBL" id="WNWQ01000459">
    <property type="protein sequence ID" value="KAE9967555.1"/>
    <property type="molecule type" value="Genomic_DNA"/>
</dbReference>
<dbReference type="Proteomes" id="UP000447873">
    <property type="component" value="Unassembled WGS sequence"/>
</dbReference>
<sequence length="117" mass="11605">MLFNAAKLALFAFVGLTIAAPAPLPISEEVAVAALTDAIAAAAAAPDAVAPDAKADAPAAPVAVKAVNNAENGPYGYGGGYNPGPAYGLQFGNPSPYGIQVGYQPVGYGGPRGYKKE</sequence>